<comment type="caution">
    <text evidence="3">The sequence shown here is derived from an EMBL/GenBank/DDBJ whole genome shotgun (WGS) entry which is preliminary data.</text>
</comment>
<evidence type="ECO:0000259" key="2">
    <source>
        <dbReference type="Pfam" id="PF13568"/>
    </source>
</evidence>
<proteinExistence type="predicted"/>
<feature type="domain" description="Outer membrane protein beta-barrel" evidence="2">
    <location>
        <begin position="22"/>
        <end position="176"/>
    </location>
</feature>
<feature type="chain" id="PRO_5020263271" evidence="1">
    <location>
        <begin position="23"/>
        <end position="195"/>
    </location>
</feature>
<feature type="signal peptide" evidence="1">
    <location>
        <begin position="1"/>
        <end position="22"/>
    </location>
</feature>
<reference evidence="3 4" key="1">
    <citation type="submission" date="2019-04" db="EMBL/GenBank/DDBJ databases">
        <title>Flavobacterium sp. nov. isolated from construction timber.</title>
        <authorList>
            <person name="Lin S.-Y."/>
            <person name="Chang C.-T."/>
            <person name="Young C.-C."/>
        </authorList>
    </citation>
    <scope>NUCLEOTIDE SEQUENCE [LARGE SCALE GENOMIC DNA]</scope>
    <source>
        <strain evidence="3 4">CC-CTC003</strain>
    </source>
</reference>
<dbReference type="OrthoDB" id="947434at2"/>
<keyword evidence="1" id="KW-0732">Signal</keyword>
<dbReference type="Pfam" id="PF13568">
    <property type="entry name" value="OMP_b-brl_2"/>
    <property type="match status" value="1"/>
</dbReference>
<accession>A0A4S3ZZP0</accession>
<keyword evidence="4" id="KW-1185">Reference proteome</keyword>
<dbReference type="Proteomes" id="UP000307507">
    <property type="component" value="Unassembled WGS sequence"/>
</dbReference>
<dbReference type="AlphaFoldDB" id="A0A4S3ZZP0"/>
<evidence type="ECO:0000256" key="1">
    <source>
        <dbReference type="SAM" id="SignalP"/>
    </source>
</evidence>
<evidence type="ECO:0000313" key="3">
    <source>
        <dbReference type="EMBL" id="THF51387.1"/>
    </source>
</evidence>
<sequence>MKFTKFLSASLLFLAAITTANAQEKASFGIKGGMNFSTVTQGKFEDGPDNRTGFHIGVVGEVPIVSNVFSIQPEVLYSQQGFESNYNLLGTSYTTKHKIDYLNIPVLAKLYIIKQLSVEAGPQFGFKLNESHDTNNSSIETNEVNKFDTALAIGASFNFDNGLFLTGRYTYSLNEVVKDTDAKNKVFQVGLGFKF</sequence>
<gene>
    <name evidence="3" type="ORF">E6C50_06380</name>
</gene>
<name>A0A4S3ZZP0_9FLAO</name>
<evidence type="ECO:0000313" key="4">
    <source>
        <dbReference type="Proteomes" id="UP000307507"/>
    </source>
</evidence>
<organism evidence="3 4">
    <name type="scientific">Flavobacterium supellecticarium</name>
    <dbReference type="NCBI Taxonomy" id="2565924"/>
    <lineage>
        <taxon>Bacteria</taxon>
        <taxon>Pseudomonadati</taxon>
        <taxon>Bacteroidota</taxon>
        <taxon>Flavobacteriia</taxon>
        <taxon>Flavobacteriales</taxon>
        <taxon>Flavobacteriaceae</taxon>
        <taxon>Flavobacterium</taxon>
    </lineage>
</organism>
<dbReference type="SUPFAM" id="SSF56925">
    <property type="entry name" value="OMPA-like"/>
    <property type="match status" value="1"/>
</dbReference>
<dbReference type="InterPro" id="IPR011250">
    <property type="entry name" value="OMP/PagP_B-barrel"/>
</dbReference>
<dbReference type="RefSeq" id="WP_136402372.1">
    <property type="nucleotide sequence ID" value="NZ_SSNZ01000002.1"/>
</dbReference>
<dbReference type="EMBL" id="SSNZ01000002">
    <property type="protein sequence ID" value="THF51387.1"/>
    <property type="molecule type" value="Genomic_DNA"/>
</dbReference>
<dbReference type="InterPro" id="IPR025665">
    <property type="entry name" value="Beta-barrel_OMP_2"/>
</dbReference>
<protein>
    <submittedName>
        <fullName evidence="3">PorT family protein</fullName>
    </submittedName>
</protein>